<evidence type="ECO:0000313" key="3">
    <source>
        <dbReference type="Proteomes" id="UP000182085"/>
    </source>
</evidence>
<keyword evidence="3" id="KW-1185">Reference proteome</keyword>
<dbReference type="EMBL" id="LT629801">
    <property type="protein sequence ID" value="SDV10610.1"/>
    <property type="molecule type" value="Genomic_DNA"/>
</dbReference>
<dbReference type="PANTHER" id="PTHR45947:SF3">
    <property type="entry name" value="SULFOQUINOVOSYL TRANSFERASE SQD2"/>
    <property type="match status" value="1"/>
</dbReference>
<reference evidence="2 3" key="1">
    <citation type="submission" date="2016-10" db="EMBL/GenBank/DDBJ databases">
        <authorList>
            <person name="Varghese N."/>
            <person name="Submissions S."/>
        </authorList>
    </citation>
    <scope>NUCLEOTIDE SEQUENCE [LARGE SCALE GENOMIC DNA]</scope>
    <source>
        <strain evidence="2 3">BS2777</strain>
    </source>
</reference>
<accession>A0AAE8HDW4</accession>
<dbReference type="GO" id="GO:0016758">
    <property type="term" value="F:hexosyltransferase activity"/>
    <property type="evidence" value="ECO:0007669"/>
    <property type="project" value="TreeGrafter"/>
</dbReference>
<name>A0AAE8HDW4_9PSED</name>
<dbReference type="Pfam" id="PF13692">
    <property type="entry name" value="Glyco_trans_1_4"/>
    <property type="match status" value="1"/>
</dbReference>
<protein>
    <submittedName>
        <fullName evidence="2">Glycosyltransferase involved in cell wall bisynthesis</fullName>
    </submittedName>
</protein>
<dbReference type="InterPro" id="IPR028098">
    <property type="entry name" value="Glyco_trans_4-like_N"/>
</dbReference>
<sequence length="409" mass="46381">MNKTFWYITKYFSPKTASSPGGRGWFLVEEMQKAGCEAVVITSDSNNLVDVPELSRRVTTQEVSGVKIVWLKTLKYSVAKSSRRILSWLHFEWNILLLDKKGLPRPDVIVVSSLSLFTILNGLLLRRKYKCRLVFEVRDIWPLTIIEEGGFSKDNIFVRGLSFLEKMAYKKSDAIIGTMPNLAEHVKNEIGHERPVFCIPMGVSEDHLSQTKTLTDDYQSTFFSVPKFRIVHAGTIGITNALEPFFEAAEALKDHGDIEFVMVGDGALKKQFQKTYGHLSNLVFAPKVSRDRVQAVLVNADILYFSVYPSKVWNYGQSLNKVIDYMLAGKPVVASYSGYPSMINEADCGVYVPASDVESLVTCILEMKSRTPIEREEMGMRGRQWLLDKRSYPKLAKDYMDVIFEGHHS</sequence>
<organism evidence="2 3">
    <name type="scientific">Pseudomonas rhodesiae</name>
    <dbReference type="NCBI Taxonomy" id="76760"/>
    <lineage>
        <taxon>Bacteria</taxon>
        <taxon>Pseudomonadati</taxon>
        <taxon>Pseudomonadota</taxon>
        <taxon>Gammaproteobacteria</taxon>
        <taxon>Pseudomonadales</taxon>
        <taxon>Pseudomonadaceae</taxon>
        <taxon>Pseudomonas</taxon>
    </lineage>
</organism>
<evidence type="ECO:0000313" key="2">
    <source>
        <dbReference type="EMBL" id="SDV10610.1"/>
    </source>
</evidence>
<dbReference type="Proteomes" id="UP000182085">
    <property type="component" value="Chromosome I"/>
</dbReference>
<dbReference type="CDD" id="cd03794">
    <property type="entry name" value="GT4_WbuB-like"/>
    <property type="match status" value="1"/>
</dbReference>
<dbReference type="Gene3D" id="3.40.50.2000">
    <property type="entry name" value="Glycogen Phosphorylase B"/>
    <property type="match status" value="2"/>
</dbReference>
<dbReference type="RefSeq" id="WP_083377896.1">
    <property type="nucleotide sequence ID" value="NZ_BAAAEG010000001.1"/>
</dbReference>
<dbReference type="InterPro" id="IPR050194">
    <property type="entry name" value="Glycosyltransferase_grp1"/>
</dbReference>
<dbReference type="AlphaFoldDB" id="A0AAE8HDW4"/>
<feature type="domain" description="Glycosyltransferase subfamily 4-like N-terminal" evidence="1">
    <location>
        <begin position="27"/>
        <end position="206"/>
    </location>
</feature>
<dbReference type="PANTHER" id="PTHR45947">
    <property type="entry name" value="SULFOQUINOVOSYL TRANSFERASE SQD2"/>
    <property type="match status" value="1"/>
</dbReference>
<dbReference type="SUPFAM" id="SSF53756">
    <property type="entry name" value="UDP-Glycosyltransferase/glycogen phosphorylase"/>
    <property type="match status" value="1"/>
</dbReference>
<dbReference type="Pfam" id="PF13439">
    <property type="entry name" value="Glyco_transf_4"/>
    <property type="match status" value="1"/>
</dbReference>
<proteinExistence type="predicted"/>
<evidence type="ECO:0000259" key="1">
    <source>
        <dbReference type="Pfam" id="PF13439"/>
    </source>
</evidence>
<gene>
    <name evidence="2" type="ORF">SAMN04490209_3310</name>
</gene>